<dbReference type="AlphaFoldDB" id="A0AB34JWY7"/>
<dbReference type="Proteomes" id="UP001515480">
    <property type="component" value="Unassembled WGS sequence"/>
</dbReference>
<organism evidence="1 2">
    <name type="scientific">Prymnesium parvum</name>
    <name type="common">Toxic golden alga</name>
    <dbReference type="NCBI Taxonomy" id="97485"/>
    <lineage>
        <taxon>Eukaryota</taxon>
        <taxon>Haptista</taxon>
        <taxon>Haptophyta</taxon>
        <taxon>Prymnesiophyceae</taxon>
        <taxon>Prymnesiales</taxon>
        <taxon>Prymnesiaceae</taxon>
        <taxon>Prymnesium</taxon>
    </lineage>
</organism>
<keyword evidence="2" id="KW-1185">Reference proteome</keyword>
<evidence type="ECO:0000313" key="2">
    <source>
        <dbReference type="Proteomes" id="UP001515480"/>
    </source>
</evidence>
<gene>
    <name evidence="1" type="ORF">AB1Y20_020045</name>
</gene>
<name>A0AB34JWY7_PRYPA</name>
<evidence type="ECO:0000313" key="1">
    <source>
        <dbReference type="EMBL" id="KAL1525175.1"/>
    </source>
</evidence>
<sequence>MGLADASQAAASGRGLGRWLAAREMDTERMVEKGLVVEENEGTVGVALQVCAVTRKGQALKDLQAMEEAPAALIAAAKGLVVEEN</sequence>
<reference evidence="1 2" key="1">
    <citation type="journal article" date="2024" name="Science">
        <title>Giant polyketide synthase enzymes in the biosynthesis of giant marine polyether toxins.</title>
        <authorList>
            <person name="Fallon T.R."/>
            <person name="Shende V.V."/>
            <person name="Wierzbicki I.H."/>
            <person name="Pendleton A.L."/>
            <person name="Watervoot N.F."/>
            <person name="Auber R.P."/>
            <person name="Gonzalez D.J."/>
            <person name="Wisecaver J.H."/>
            <person name="Moore B.S."/>
        </authorList>
    </citation>
    <scope>NUCLEOTIDE SEQUENCE [LARGE SCALE GENOMIC DNA]</scope>
    <source>
        <strain evidence="1 2">12B1</strain>
    </source>
</reference>
<proteinExistence type="predicted"/>
<accession>A0AB34JWY7</accession>
<dbReference type="EMBL" id="JBGBPQ010000004">
    <property type="protein sequence ID" value="KAL1525175.1"/>
    <property type="molecule type" value="Genomic_DNA"/>
</dbReference>
<protein>
    <submittedName>
        <fullName evidence="1">Uncharacterized protein</fullName>
    </submittedName>
</protein>
<comment type="caution">
    <text evidence="1">The sequence shown here is derived from an EMBL/GenBank/DDBJ whole genome shotgun (WGS) entry which is preliminary data.</text>
</comment>